<dbReference type="PANTHER" id="PTHR10183:SF379">
    <property type="entry name" value="CALPAIN-5"/>
    <property type="match status" value="1"/>
</dbReference>
<protein>
    <recommendedName>
        <fullName evidence="8">Calpain catalytic domain-containing protein</fullName>
    </recommendedName>
</protein>
<keyword evidence="4 6" id="KW-0788">Thiol protease</keyword>
<reference evidence="9 10" key="1">
    <citation type="journal article" date="2015" name="Sci. Rep.">
        <title>Genome of the facultative scuticociliatosis pathogen Pseudocohnilembus persalinus provides insight into its virulence through horizontal gene transfer.</title>
        <authorList>
            <person name="Xiong J."/>
            <person name="Wang G."/>
            <person name="Cheng J."/>
            <person name="Tian M."/>
            <person name="Pan X."/>
            <person name="Warren A."/>
            <person name="Jiang C."/>
            <person name="Yuan D."/>
            <person name="Miao W."/>
        </authorList>
    </citation>
    <scope>NUCLEOTIDE SEQUENCE [LARGE SCALE GENOMIC DNA]</scope>
    <source>
        <strain evidence="9">36N120E</strain>
    </source>
</reference>
<dbReference type="SUPFAM" id="SSF54001">
    <property type="entry name" value="Cysteine proteinases"/>
    <property type="match status" value="1"/>
</dbReference>
<dbReference type="PRINTS" id="PR00704">
    <property type="entry name" value="CALPAIN"/>
</dbReference>
<evidence type="ECO:0000313" key="10">
    <source>
        <dbReference type="Proteomes" id="UP000054937"/>
    </source>
</evidence>
<gene>
    <name evidence="9" type="ORF">PPERSA_04375</name>
</gene>
<evidence type="ECO:0000313" key="9">
    <source>
        <dbReference type="EMBL" id="KRX04560.1"/>
    </source>
</evidence>
<proteinExistence type="inferred from homology"/>
<evidence type="ECO:0000256" key="3">
    <source>
        <dbReference type="ARBA" id="ARBA00022801"/>
    </source>
</evidence>
<dbReference type="InParanoid" id="A0A0V0QRB2"/>
<evidence type="ECO:0000256" key="2">
    <source>
        <dbReference type="ARBA" id="ARBA00022670"/>
    </source>
</evidence>
<sequence>MDQSQQIMNQNPQDFEKLRQFLSVNRAVENLKNVIPIETSFNTQQQSRINEYKQKLKQCQENNQKFTDTEFPPIETSLSYSNFEKLSVSKKQIWKQIQWLRPSEFLDKNQQIHIFEKPFGSSANVIEPNDIRQGKLGNCYFLSALSSIAEQPKLIKRLFTSSEYNEFGIYAIWLHVNGEWKQIIIDDYIPCYNGQPIFSKNTGNEIWVMLIEKAYAKAYGSYEIIDQGGNPAYALKELTGAPCFNFDKNKQLTGQQQEQEFWNFVSKNFRNEYVITCYTEMTGKQDQENALGLLSGHSYAILRAEQVVSSAGKSERIFKIRNPWASKEWRGDWADDSYLWTQELRKLLEVEQKDDGCFWINTKDFTKYFLGIGVCKVNDGFKFNSINLNTDIQEQFMVRVKVERDSHLLISLNQIDQKMFKNDPDYKYAFLQVLAGKMNQQNQSLDFMEGDFKQERSVSIESQFQKGDYIVLISVRQFPKYKHKMVLWLRQLITRKLITSNINQIQ</sequence>
<feature type="coiled-coil region" evidence="7">
    <location>
        <begin position="42"/>
        <end position="69"/>
    </location>
</feature>
<evidence type="ECO:0000256" key="7">
    <source>
        <dbReference type="SAM" id="Coils"/>
    </source>
</evidence>
<dbReference type="InterPro" id="IPR022684">
    <property type="entry name" value="Calpain_cysteine_protease"/>
</dbReference>
<keyword evidence="2 6" id="KW-0645">Protease</keyword>
<dbReference type="PROSITE" id="PS50203">
    <property type="entry name" value="CALPAIN_CAT"/>
    <property type="match status" value="1"/>
</dbReference>
<dbReference type="OrthoDB" id="292944at2759"/>
<feature type="active site" evidence="5 6">
    <location>
        <position position="297"/>
    </location>
</feature>
<dbReference type="EMBL" id="LDAU01000114">
    <property type="protein sequence ID" value="KRX04560.1"/>
    <property type="molecule type" value="Genomic_DNA"/>
</dbReference>
<dbReference type="PANTHER" id="PTHR10183">
    <property type="entry name" value="CALPAIN"/>
    <property type="match status" value="1"/>
</dbReference>
<evidence type="ECO:0000256" key="4">
    <source>
        <dbReference type="ARBA" id="ARBA00022807"/>
    </source>
</evidence>
<dbReference type="AlphaFoldDB" id="A0A0V0QRB2"/>
<organism evidence="9 10">
    <name type="scientific">Pseudocohnilembus persalinus</name>
    <name type="common">Ciliate</name>
    <dbReference type="NCBI Taxonomy" id="266149"/>
    <lineage>
        <taxon>Eukaryota</taxon>
        <taxon>Sar</taxon>
        <taxon>Alveolata</taxon>
        <taxon>Ciliophora</taxon>
        <taxon>Intramacronucleata</taxon>
        <taxon>Oligohymenophorea</taxon>
        <taxon>Scuticociliatia</taxon>
        <taxon>Philasterida</taxon>
        <taxon>Pseudocohnilembidae</taxon>
        <taxon>Pseudocohnilembus</taxon>
    </lineage>
</organism>
<dbReference type="InterPro" id="IPR038765">
    <property type="entry name" value="Papain-like_cys_pep_sf"/>
</dbReference>
<dbReference type="Pfam" id="PF00648">
    <property type="entry name" value="Peptidase_C2"/>
    <property type="match status" value="1"/>
</dbReference>
<dbReference type="InterPro" id="IPR001300">
    <property type="entry name" value="Peptidase_C2_calpain_cat"/>
</dbReference>
<keyword evidence="7" id="KW-0175">Coiled coil</keyword>
<keyword evidence="3 6" id="KW-0378">Hydrolase</keyword>
<dbReference type="GO" id="GO:0006508">
    <property type="term" value="P:proteolysis"/>
    <property type="evidence" value="ECO:0007669"/>
    <property type="project" value="UniProtKB-KW"/>
</dbReference>
<accession>A0A0V0QRB2</accession>
<dbReference type="OMA" id="DCYYLCA"/>
<dbReference type="Gene3D" id="3.90.70.10">
    <property type="entry name" value="Cysteine proteinases"/>
    <property type="match status" value="1"/>
</dbReference>
<evidence type="ECO:0000259" key="8">
    <source>
        <dbReference type="PROSITE" id="PS50203"/>
    </source>
</evidence>
<comment type="caution">
    <text evidence="9">The sequence shown here is derived from an EMBL/GenBank/DDBJ whole genome shotgun (WGS) entry which is preliminary data.</text>
</comment>
<feature type="active site" evidence="5 6">
    <location>
        <position position="139"/>
    </location>
</feature>
<feature type="domain" description="Calpain catalytic" evidence="8">
    <location>
        <begin position="65"/>
        <end position="378"/>
    </location>
</feature>
<evidence type="ECO:0000256" key="5">
    <source>
        <dbReference type="PIRSR" id="PIRSR622684-1"/>
    </source>
</evidence>
<comment type="similarity">
    <text evidence="1">Belongs to the peptidase C2 family.</text>
</comment>
<evidence type="ECO:0000256" key="1">
    <source>
        <dbReference type="ARBA" id="ARBA00007623"/>
    </source>
</evidence>
<keyword evidence="10" id="KW-1185">Reference proteome</keyword>
<feature type="active site" evidence="5 6">
    <location>
        <position position="322"/>
    </location>
</feature>
<name>A0A0V0QRB2_PSEPJ</name>
<dbReference type="Proteomes" id="UP000054937">
    <property type="component" value="Unassembled WGS sequence"/>
</dbReference>
<dbReference type="CDD" id="cd00044">
    <property type="entry name" value="CysPc"/>
    <property type="match status" value="1"/>
</dbReference>
<evidence type="ECO:0000256" key="6">
    <source>
        <dbReference type="PROSITE-ProRule" id="PRU00239"/>
    </source>
</evidence>
<dbReference type="GO" id="GO:0004198">
    <property type="term" value="F:calcium-dependent cysteine-type endopeptidase activity"/>
    <property type="evidence" value="ECO:0007669"/>
    <property type="project" value="InterPro"/>
</dbReference>
<dbReference type="SMART" id="SM00230">
    <property type="entry name" value="CysPc"/>
    <property type="match status" value="1"/>
</dbReference>